<comment type="cofactor">
    <cofactor evidence="1">
        <name>Mg(2+)</name>
        <dbReference type="ChEBI" id="CHEBI:18420"/>
    </cofactor>
</comment>
<reference evidence="4 5" key="1">
    <citation type="submission" date="2018-09" db="EMBL/GenBank/DDBJ databases">
        <title>Zymobacter palmae IAM14233 (=T109) whole genome analysis.</title>
        <authorList>
            <person name="Yanase H."/>
        </authorList>
    </citation>
    <scope>NUCLEOTIDE SEQUENCE [LARGE SCALE GENOMIC DNA]</scope>
    <source>
        <strain evidence="4 5">IAM14233</strain>
    </source>
</reference>
<dbReference type="OrthoDB" id="8594221at2"/>
<dbReference type="EMBL" id="AP018933">
    <property type="protein sequence ID" value="BBG29326.1"/>
    <property type="molecule type" value="Genomic_DNA"/>
</dbReference>
<evidence type="ECO:0000256" key="1">
    <source>
        <dbReference type="ARBA" id="ARBA00001946"/>
    </source>
</evidence>
<dbReference type="PANTHER" id="PTHR43222">
    <property type="entry name" value="NUDIX HYDROLASE 23"/>
    <property type="match status" value="1"/>
</dbReference>
<evidence type="ECO:0000313" key="5">
    <source>
        <dbReference type="Proteomes" id="UP000267342"/>
    </source>
</evidence>
<dbReference type="KEGG" id="zpl:ZBT109_0538"/>
<dbReference type="InterPro" id="IPR015797">
    <property type="entry name" value="NUDIX_hydrolase-like_dom_sf"/>
</dbReference>
<evidence type="ECO:0000313" key="4">
    <source>
        <dbReference type="EMBL" id="BBG29326.1"/>
    </source>
</evidence>
<dbReference type="STRING" id="1123510.GCA_000620025_01500"/>
<name>A0A348HCH4_9GAMM</name>
<dbReference type="AlphaFoldDB" id="A0A348HCH4"/>
<dbReference type="Proteomes" id="UP000267342">
    <property type="component" value="Chromosome"/>
</dbReference>
<feature type="domain" description="Nudix hydrolase" evidence="3">
    <location>
        <begin position="7"/>
        <end position="137"/>
    </location>
</feature>
<accession>A0A348HCH4</accession>
<dbReference type="PROSITE" id="PS51462">
    <property type="entry name" value="NUDIX"/>
    <property type="match status" value="1"/>
</dbReference>
<gene>
    <name evidence="4" type="ORF">ZBT109_0538</name>
</gene>
<dbReference type="InterPro" id="IPR020084">
    <property type="entry name" value="NUDIX_hydrolase_CS"/>
</dbReference>
<proteinExistence type="predicted"/>
<dbReference type="PANTHER" id="PTHR43222:SF11">
    <property type="entry name" value="PHOSPHATASE NUDJ"/>
    <property type="match status" value="1"/>
</dbReference>
<dbReference type="InterPro" id="IPR000086">
    <property type="entry name" value="NUDIX_hydrolase_dom"/>
</dbReference>
<dbReference type="Pfam" id="PF00293">
    <property type="entry name" value="NUDIX"/>
    <property type="match status" value="1"/>
</dbReference>
<evidence type="ECO:0000259" key="3">
    <source>
        <dbReference type="PROSITE" id="PS51462"/>
    </source>
</evidence>
<dbReference type="SUPFAM" id="SSF55811">
    <property type="entry name" value="Nudix"/>
    <property type="match status" value="1"/>
</dbReference>
<dbReference type="GO" id="GO:0016787">
    <property type="term" value="F:hydrolase activity"/>
    <property type="evidence" value="ECO:0007669"/>
    <property type="project" value="UniProtKB-KW"/>
</dbReference>
<dbReference type="PROSITE" id="PS00893">
    <property type="entry name" value="NUDIX_BOX"/>
    <property type="match status" value="1"/>
</dbReference>
<organism evidence="4 5">
    <name type="scientific">Zymobacter palmae</name>
    <dbReference type="NCBI Taxonomy" id="33074"/>
    <lineage>
        <taxon>Bacteria</taxon>
        <taxon>Pseudomonadati</taxon>
        <taxon>Pseudomonadota</taxon>
        <taxon>Gammaproteobacteria</taxon>
        <taxon>Oceanospirillales</taxon>
        <taxon>Halomonadaceae</taxon>
        <taxon>Zymobacter group</taxon>
        <taxon>Zymobacter</taxon>
    </lineage>
</organism>
<dbReference type="RefSeq" id="WP_027704882.1">
    <property type="nucleotide sequence ID" value="NZ_AP018933.1"/>
</dbReference>
<keyword evidence="5" id="KW-1185">Reference proteome</keyword>
<dbReference type="Gene3D" id="3.90.79.10">
    <property type="entry name" value="Nucleoside Triphosphate Pyrophosphohydrolase"/>
    <property type="match status" value="1"/>
</dbReference>
<sequence length="158" mass="18212">MKDNRWMPHATVATVIFDGERYLLTEEINRGASRVDYPTLFNQPAGHLEPNETLIEAARRETREECGWEVTLTGYLRLYTRAWKQTVYHSHAFIATPDHPVDTPLDEGIVAAHWLTWEEIQALDAEGKLRSPLVRMRIEDYQAGLCFPLDVLKELHPA</sequence>
<evidence type="ECO:0000256" key="2">
    <source>
        <dbReference type="ARBA" id="ARBA00022801"/>
    </source>
</evidence>
<keyword evidence="2 4" id="KW-0378">Hydrolase</keyword>
<protein>
    <submittedName>
        <fullName evidence="4">NTP pyrophosphohydrolases</fullName>
    </submittedName>
</protein>